<evidence type="ECO:0000313" key="2">
    <source>
        <dbReference type="EMBL" id="KYP54926.1"/>
    </source>
</evidence>
<evidence type="ECO:0000313" key="3">
    <source>
        <dbReference type="Proteomes" id="UP000075243"/>
    </source>
</evidence>
<organism evidence="2 3">
    <name type="scientific">Cajanus cajan</name>
    <name type="common">Pigeon pea</name>
    <name type="synonym">Cajanus indicus</name>
    <dbReference type="NCBI Taxonomy" id="3821"/>
    <lineage>
        <taxon>Eukaryota</taxon>
        <taxon>Viridiplantae</taxon>
        <taxon>Streptophyta</taxon>
        <taxon>Embryophyta</taxon>
        <taxon>Tracheophyta</taxon>
        <taxon>Spermatophyta</taxon>
        <taxon>Magnoliopsida</taxon>
        <taxon>eudicotyledons</taxon>
        <taxon>Gunneridae</taxon>
        <taxon>Pentapetalae</taxon>
        <taxon>rosids</taxon>
        <taxon>fabids</taxon>
        <taxon>Fabales</taxon>
        <taxon>Fabaceae</taxon>
        <taxon>Papilionoideae</taxon>
        <taxon>50 kb inversion clade</taxon>
        <taxon>NPAAA clade</taxon>
        <taxon>indigoferoid/millettioid clade</taxon>
        <taxon>Phaseoleae</taxon>
        <taxon>Cajanus</taxon>
    </lineage>
</organism>
<accession>A0A151SJC0</accession>
<gene>
    <name evidence="2" type="ORF">KK1_001127</name>
</gene>
<dbReference type="AlphaFoldDB" id="A0A151SJC0"/>
<sequence>LKDVWKTIGDFDIVDIGFGFFMIKFDLEADRDKVFLSGPWMMFDHYLTIRSWKVCVALIVGKPIRVKLMTMDASRGKFARVCV</sequence>
<dbReference type="PANTHER" id="PTHR31286:SF171">
    <property type="entry name" value="CCHC-TYPE DOMAIN-CONTAINING PROTEIN"/>
    <property type="match status" value="1"/>
</dbReference>
<reference evidence="2 3" key="1">
    <citation type="journal article" date="2012" name="Nat. Biotechnol.">
        <title>Draft genome sequence of pigeonpea (Cajanus cajan), an orphan legume crop of resource-poor farmers.</title>
        <authorList>
            <person name="Varshney R.K."/>
            <person name="Chen W."/>
            <person name="Li Y."/>
            <person name="Bharti A.K."/>
            <person name="Saxena R.K."/>
            <person name="Schlueter J.A."/>
            <person name="Donoghue M.T."/>
            <person name="Azam S."/>
            <person name="Fan G."/>
            <person name="Whaley A.M."/>
            <person name="Farmer A.D."/>
            <person name="Sheridan J."/>
            <person name="Iwata A."/>
            <person name="Tuteja R."/>
            <person name="Penmetsa R.V."/>
            <person name="Wu W."/>
            <person name="Upadhyaya H.D."/>
            <person name="Yang S.P."/>
            <person name="Shah T."/>
            <person name="Saxena K.B."/>
            <person name="Michael T."/>
            <person name="McCombie W.R."/>
            <person name="Yang B."/>
            <person name="Zhang G."/>
            <person name="Yang H."/>
            <person name="Wang J."/>
            <person name="Spillane C."/>
            <person name="Cook D.R."/>
            <person name="May G.D."/>
            <person name="Xu X."/>
            <person name="Jackson S.A."/>
        </authorList>
    </citation>
    <scope>NUCLEOTIDE SEQUENCE [LARGE SCALE GENOMIC DNA]</scope>
    <source>
        <strain evidence="3">cv. Asha</strain>
    </source>
</reference>
<name>A0A151SJC0_CAJCA</name>
<protein>
    <recommendedName>
        <fullName evidence="1">DUF4283 domain-containing protein</fullName>
    </recommendedName>
</protein>
<dbReference type="EMBL" id="CM003613">
    <property type="protein sequence ID" value="KYP54926.1"/>
    <property type="molecule type" value="Genomic_DNA"/>
</dbReference>
<proteinExistence type="predicted"/>
<dbReference type="Pfam" id="PF14111">
    <property type="entry name" value="DUF4283"/>
    <property type="match status" value="1"/>
</dbReference>
<keyword evidence="3" id="KW-1185">Reference proteome</keyword>
<dbReference type="Proteomes" id="UP000075243">
    <property type="component" value="Chromosome 11"/>
</dbReference>
<dbReference type="InterPro" id="IPR025558">
    <property type="entry name" value="DUF4283"/>
</dbReference>
<dbReference type="InterPro" id="IPR040256">
    <property type="entry name" value="At4g02000-like"/>
</dbReference>
<dbReference type="Gramene" id="C.cajan_01098.t">
    <property type="protein sequence ID" value="C.cajan_01098.t"/>
    <property type="gene ID" value="C.cajan_01098"/>
</dbReference>
<feature type="non-terminal residue" evidence="2">
    <location>
        <position position="1"/>
    </location>
</feature>
<evidence type="ECO:0000259" key="1">
    <source>
        <dbReference type="Pfam" id="PF14111"/>
    </source>
</evidence>
<feature type="domain" description="DUF4283" evidence="1">
    <location>
        <begin position="3"/>
        <end position="53"/>
    </location>
</feature>
<dbReference type="PANTHER" id="PTHR31286">
    <property type="entry name" value="GLYCINE-RICH CELL WALL STRUCTURAL PROTEIN 1.8-LIKE"/>
    <property type="match status" value="1"/>
</dbReference>